<evidence type="ECO:0000313" key="3">
    <source>
        <dbReference type="Proteomes" id="UP000294692"/>
    </source>
</evidence>
<gene>
    <name evidence="2" type="ORF">EV686_1143</name>
</gene>
<keyword evidence="1" id="KW-1133">Transmembrane helix</keyword>
<dbReference type="EMBL" id="SMBX01000014">
    <property type="protein sequence ID" value="TCU92566.1"/>
    <property type="molecule type" value="Genomic_DNA"/>
</dbReference>
<dbReference type="Proteomes" id="UP000294692">
    <property type="component" value="Unassembled WGS sequence"/>
</dbReference>
<feature type="transmembrane region" description="Helical" evidence="1">
    <location>
        <begin position="44"/>
        <end position="66"/>
    </location>
</feature>
<proteinExistence type="predicted"/>
<keyword evidence="3" id="KW-1185">Reference proteome</keyword>
<comment type="caution">
    <text evidence="2">The sequence shown here is derived from an EMBL/GenBank/DDBJ whole genome shotgun (WGS) entry which is preliminary data.</text>
</comment>
<evidence type="ECO:0000256" key="1">
    <source>
        <dbReference type="SAM" id="Phobius"/>
    </source>
</evidence>
<protein>
    <submittedName>
        <fullName evidence="2">Uncharacterized protein</fullName>
    </submittedName>
</protein>
<dbReference type="AlphaFoldDB" id="A0A4R3ULJ1"/>
<name>A0A4R3ULJ1_9BURK</name>
<dbReference type="RefSeq" id="WP_132478239.1">
    <property type="nucleotide sequence ID" value="NZ_JBHRVM010000001.1"/>
</dbReference>
<reference evidence="2 3" key="1">
    <citation type="submission" date="2019-03" db="EMBL/GenBank/DDBJ databases">
        <title>Genomic Encyclopedia of Type Strains, Phase IV (KMG-IV): sequencing the most valuable type-strain genomes for metagenomic binning, comparative biology and taxonomic classification.</title>
        <authorList>
            <person name="Goeker M."/>
        </authorList>
    </citation>
    <scope>NUCLEOTIDE SEQUENCE [LARGE SCALE GENOMIC DNA]</scope>
    <source>
        <strain evidence="2 3">DSM 100048</strain>
    </source>
</reference>
<sequence>MFNAKETITSTAWVLWFATCIAGLIGWILNIVKIFQIPMSLGDWGAFEIARVIGVFLAPLGAVLGWL</sequence>
<keyword evidence="1" id="KW-0812">Transmembrane</keyword>
<organism evidence="2 3">
    <name type="scientific">Paracandidimonas soli</name>
    <dbReference type="NCBI Taxonomy" id="1917182"/>
    <lineage>
        <taxon>Bacteria</taxon>
        <taxon>Pseudomonadati</taxon>
        <taxon>Pseudomonadota</taxon>
        <taxon>Betaproteobacteria</taxon>
        <taxon>Burkholderiales</taxon>
        <taxon>Alcaligenaceae</taxon>
        <taxon>Paracandidimonas</taxon>
    </lineage>
</organism>
<keyword evidence="1" id="KW-0472">Membrane</keyword>
<feature type="transmembrane region" description="Helical" evidence="1">
    <location>
        <begin position="12"/>
        <end position="32"/>
    </location>
</feature>
<accession>A0A4R3ULJ1</accession>
<evidence type="ECO:0000313" key="2">
    <source>
        <dbReference type="EMBL" id="TCU92566.1"/>
    </source>
</evidence>
<dbReference type="OrthoDB" id="9204691at2"/>